<dbReference type="VEuPathDB" id="TriTrypDB:TcIL3000_0_25710"/>
<dbReference type="Proteomes" id="UP000000702">
    <property type="component" value="Unassembled WGS sequence"/>
</dbReference>
<reference evidence="1 2" key="2">
    <citation type="journal article" date="2012" name="Proc. Natl. Acad. Sci. U.S.A.">
        <title>Antigenic diversity is generated by distinct evolutionary mechanisms in African trypanosome species.</title>
        <authorList>
            <person name="Jackson A.P."/>
            <person name="Berry A."/>
            <person name="Aslett M."/>
            <person name="Allison H.C."/>
            <person name="Burton P."/>
            <person name="Vavrova-Anderson J."/>
            <person name="Brown R."/>
            <person name="Browne H."/>
            <person name="Corton N."/>
            <person name="Hauser H."/>
            <person name="Gamble J."/>
            <person name="Gilderthorp R."/>
            <person name="Marcello L."/>
            <person name="McQuillan J."/>
            <person name="Otto T.D."/>
            <person name="Quail M.A."/>
            <person name="Sanders M.J."/>
            <person name="van Tonder A."/>
            <person name="Ginger M.L."/>
            <person name="Field M.C."/>
            <person name="Barry J.D."/>
            <person name="Hertz-Fowler C."/>
            <person name="Berriman M."/>
        </authorList>
    </citation>
    <scope>NUCLEOTIDE SEQUENCE [LARGE SCALE GENOMIC DNA]</scope>
    <source>
        <strain evidence="1 2">IL3000</strain>
    </source>
</reference>
<protein>
    <submittedName>
        <fullName evidence="1">WGS project CAEQ00000000 data, annotated contig 1022</fullName>
    </submittedName>
</protein>
<accession>F9W392</accession>
<dbReference type="EMBL" id="CAEQ01000376">
    <property type="protein sequence ID" value="CCD11600.1"/>
    <property type="molecule type" value="Genomic_DNA"/>
</dbReference>
<comment type="caution">
    <text evidence="1">The sequence shown here is derived from an EMBL/GenBank/DDBJ whole genome shotgun (WGS) entry which is preliminary data.</text>
</comment>
<name>F9W392_TRYCI</name>
<evidence type="ECO:0000313" key="2">
    <source>
        <dbReference type="Proteomes" id="UP000000702"/>
    </source>
</evidence>
<sequence>MRSWLHNCLPSWRRSPDMPSEHGHNILMRRSFSTPPYKPDTLMSVGGAHVDMPPSTVQEICCQGIPSHTRACEFSLRGSLHTSKRSLTTPGFPECQHRLMKVETLAVRRLHERISLNAGSPPSPELNHCPNRRNCYLPHSDKSIVPLPMET</sequence>
<keyword evidence="2" id="KW-1185">Reference proteome</keyword>
<organism evidence="1 2">
    <name type="scientific">Trypanosoma congolense (strain IL3000)</name>
    <dbReference type="NCBI Taxonomy" id="1068625"/>
    <lineage>
        <taxon>Eukaryota</taxon>
        <taxon>Discoba</taxon>
        <taxon>Euglenozoa</taxon>
        <taxon>Kinetoplastea</taxon>
        <taxon>Metakinetoplastina</taxon>
        <taxon>Trypanosomatida</taxon>
        <taxon>Trypanosomatidae</taxon>
        <taxon>Trypanosoma</taxon>
        <taxon>Nannomonas</taxon>
    </lineage>
</organism>
<proteinExistence type="predicted"/>
<gene>
    <name evidence="1" type="ORF">TCIL3000_0_25710</name>
</gene>
<evidence type="ECO:0000313" key="1">
    <source>
        <dbReference type="EMBL" id="CCD11600.1"/>
    </source>
</evidence>
<dbReference type="AlphaFoldDB" id="F9W392"/>
<reference evidence="2" key="1">
    <citation type="submission" date="2011-07" db="EMBL/GenBank/DDBJ databases">
        <title>Divergent evolution of antigenic variation in African trypanosomes.</title>
        <authorList>
            <person name="Jackson A.P."/>
            <person name="Berry A."/>
            <person name="Allison H.C."/>
            <person name="Burton P."/>
            <person name="Anderson J."/>
            <person name="Aslett M."/>
            <person name="Brown R."/>
            <person name="Corton N."/>
            <person name="Harris D."/>
            <person name="Hauser H."/>
            <person name="Gamble J."/>
            <person name="Gilderthorp R."/>
            <person name="McQuillan J."/>
            <person name="Quail M.A."/>
            <person name="Sanders M."/>
            <person name="Van Tonder A."/>
            <person name="Ginger M.L."/>
            <person name="Donelson J.E."/>
            <person name="Field M.C."/>
            <person name="Barry J.D."/>
            <person name="Berriman M."/>
            <person name="Hertz-Fowler C."/>
        </authorList>
    </citation>
    <scope>NUCLEOTIDE SEQUENCE [LARGE SCALE GENOMIC DNA]</scope>
    <source>
        <strain evidence="2">IL3000</strain>
    </source>
</reference>